<accession>A0A557S0E1</accession>
<name>A0A557S0E1_9GAMM</name>
<sequence>MTFERLAKPKDGFSFWVGRLLVDVNWARTWTWCDQSEDNKRRTTHLISLRVVQHIFDKKTRRALTIILGPLKLMLGLAA</sequence>
<dbReference type="EMBL" id="VMNH01000023">
    <property type="protein sequence ID" value="TVO70910.1"/>
    <property type="molecule type" value="Genomic_DNA"/>
</dbReference>
<organism evidence="1 2">
    <name type="scientific">Sedimenticola selenatireducens</name>
    <dbReference type="NCBI Taxonomy" id="191960"/>
    <lineage>
        <taxon>Bacteria</taxon>
        <taxon>Pseudomonadati</taxon>
        <taxon>Pseudomonadota</taxon>
        <taxon>Gammaproteobacteria</taxon>
        <taxon>Chromatiales</taxon>
        <taxon>Sedimenticolaceae</taxon>
        <taxon>Sedimenticola</taxon>
    </lineage>
</organism>
<proteinExistence type="predicted"/>
<protein>
    <submittedName>
        <fullName evidence="1">Uncharacterized protein</fullName>
    </submittedName>
</protein>
<evidence type="ECO:0000313" key="1">
    <source>
        <dbReference type="EMBL" id="TVO70910.1"/>
    </source>
</evidence>
<dbReference type="Proteomes" id="UP000316649">
    <property type="component" value="Unassembled WGS sequence"/>
</dbReference>
<evidence type="ECO:0000313" key="2">
    <source>
        <dbReference type="Proteomes" id="UP000316649"/>
    </source>
</evidence>
<reference evidence="1 2" key="1">
    <citation type="submission" date="2019-07" db="EMBL/GenBank/DDBJ databases">
        <title>The pathways for chlorine oxyanion respiration interact through the shared metabolite chlorate.</title>
        <authorList>
            <person name="Barnum T.P."/>
            <person name="Cheng Y."/>
            <person name="Hill K.A."/>
            <person name="Lucas L.N."/>
            <person name="Carlson H.K."/>
            <person name="Coates J.D."/>
        </authorList>
    </citation>
    <scope>NUCLEOTIDE SEQUENCE [LARGE SCALE GENOMIC DNA]</scope>
    <source>
        <strain evidence="1 2">BK-1</strain>
    </source>
</reference>
<gene>
    <name evidence="1" type="ORF">FHP88_15765</name>
</gene>
<dbReference type="AlphaFoldDB" id="A0A557S0E1"/>
<comment type="caution">
    <text evidence="1">The sequence shown here is derived from an EMBL/GenBank/DDBJ whole genome shotgun (WGS) entry which is preliminary data.</text>
</comment>
<dbReference type="RefSeq" id="WP_144360047.1">
    <property type="nucleotide sequence ID" value="NZ_VMNH01000023.1"/>
</dbReference>
<keyword evidence="2" id="KW-1185">Reference proteome</keyword>